<organism evidence="2 3">
    <name type="scientific">Nocardia rhizosphaerae</name>
    <dbReference type="NCBI Taxonomy" id="1691571"/>
    <lineage>
        <taxon>Bacteria</taxon>
        <taxon>Bacillati</taxon>
        <taxon>Actinomycetota</taxon>
        <taxon>Actinomycetes</taxon>
        <taxon>Mycobacteriales</taxon>
        <taxon>Nocardiaceae</taxon>
        <taxon>Nocardia</taxon>
    </lineage>
</organism>
<dbReference type="EMBL" id="JBHSBA010000003">
    <property type="protein sequence ID" value="MFC4124775.1"/>
    <property type="molecule type" value="Genomic_DNA"/>
</dbReference>
<dbReference type="Proteomes" id="UP001595767">
    <property type="component" value="Unassembled WGS sequence"/>
</dbReference>
<feature type="region of interest" description="Disordered" evidence="1">
    <location>
        <begin position="265"/>
        <end position="304"/>
    </location>
</feature>
<evidence type="ECO:0000256" key="1">
    <source>
        <dbReference type="SAM" id="MobiDB-lite"/>
    </source>
</evidence>
<proteinExistence type="predicted"/>
<evidence type="ECO:0000313" key="2">
    <source>
        <dbReference type="EMBL" id="MFC4124775.1"/>
    </source>
</evidence>
<evidence type="ECO:0000313" key="3">
    <source>
        <dbReference type="Proteomes" id="UP001595767"/>
    </source>
</evidence>
<dbReference type="NCBIfam" id="TIGR03931">
    <property type="entry name" value="T7SS_Rv3446c"/>
    <property type="match status" value="1"/>
</dbReference>
<dbReference type="InterPro" id="IPR023840">
    <property type="entry name" value="T7SS_Rv3446c"/>
</dbReference>
<gene>
    <name evidence="2" type="ORF">ACFOW8_07550</name>
</gene>
<name>A0ABV8L2I6_9NOCA</name>
<feature type="compositionally biased region" description="Low complexity" evidence="1">
    <location>
        <begin position="268"/>
        <end position="304"/>
    </location>
</feature>
<keyword evidence="3" id="KW-1185">Reference proteome</keyword>
<accession>A0ABV8L2I6</accession>
<reference evidence="3" key="1">
    <citation type="journal article" date="2019" name="Int. J. Syst. Evol. Microbiol.">
        <title>The Global Catalogue of Microorganisms (GCM) 10K type strain sequencing project: providing services to taxonomists for standard genome sequencing and annotation.</title>
        <authorList>
            <consortium name="The Broad Institute Genomics Platform"/>
            <consortium name="The Broad Institute Genome Sequencing Center for Infectious Disease"/>
            <person name="Wu L."/>
            <person name="Ma J."/>
        </authorList>
    </citation>
    <scope>NUCLEOTIDE SEQUENCE [LARGE SCALE GENOMIC DNA]</scope>
    <source>
        <strain evidence="3">CGMCC 4.7204</strain>
    </source>
</reference>
<sequence length="440" mass="46192">MQPAISAFGMADSAWIGFEPQPISLAAATDAVIDQLMGDLSPATLGGAISVAHPSSWSSAARANIARSFGRYSGSIELESLAVRVARSRQSFAASELIAVIEIELLGVTITAVNRSRDQIEVTATELEPTLGVGGWDGDAIELLLDMIRKVLDDYRPSSVIVVGPHAESLLDRLRQFVTASWTTQPAPLVQSVPLTGLTLSPSARGDRLAHPVHEDASKWVGTLRERAAATATSPRCATAKIVGAAAVLIAVLSIGAVAIATTRDSGTETSTAVSTTTDTISPTLQPAVTSTAPPTTRATPRPHAMGRVTFDIPAEWQLNAGSTPDRAALVPQTATPARITVTYNTVAEQAGYDEVLRDITARVSKAEPGRFGTPEPDVVFAGRRGIGYQESPGDGSVVRWYVLLDHGIQTNVGCQYGSGGWGTVSTACEEVMRTVTISP</sequence>
<comment type="caution">
    <text evidence="2">The sequence shown here is derived from an EMBL/GenBank/DDBJ whole genome shotgun (WGS) entry which is preliminary data.</text>
</comment>
<protein>
    <submittedName>
        <fullName evidence="2">Type VII secretion-associated protein</fullName>
    </submittedName>
</protein>